<dbReference type="SUPFAM" id="SSF54368">
    <property type="entry name" value="Glutamine synthetase, N-terminal domain"/>
    <property type="match status" value="1"/>
</dbReference>
<evidence type="ECO:0000313" key="10">
    <source>
        <dbReference type="Proteomes" id="UP000000771"/>
    </source>
</evidence>
<organism evidence="9 10">
    <name type="scientific">Acidimicrobium ferrooxidans (strain DSM 10331 / JCM 15462 / NBRC 103882 / ICP)</name>
    <dbReference type="NCBI Taxonomy" id="525909"/>
    <lineage>
        <taxon>Bacteria</taxon>
        <taxon>Bacillati</taxon>
        <taxon>Actinomycetota</taxon>
        <taxon>Acidimicrobiia</taxon>
        <taxon>Acidimicrobiales</taxon>
        <taxon>Acidimicrobiaceae</taxon>
        <taxon>Acidimicrobium</taxon>
    </lineage>
</organism>
<keyword evidence="3" id="KW-0547">Nucleotide-binding</keyword>
<dbReference type="InterPro" id="IPR014746">
    <property type="entry name" value="Gln_synth/guanido_kin_cat_dom"/>
</dbReference>
<dbReference type="PANTHER" id="PTHR43785">
    <property type="entry name" value="GAMMA-GLUTAMYLPUTRESCINE SYNTHETASE"/>
    <property type="match status" value="1"/>
</dbReference>
<evidence type="ECO:0000256" key="6">
    <source>
        <dbReference type="RuleBase" id="RU000384"/>
    </source>
</evidence>
<protein>
    <submittedName>
        <fullName evidence="9">Glutamine synthetase catalytic region</fullName>
    </submittedName>
</protein>
<dbReference type="PROSITE" id="PS51986">
    <property type="entry name" value="GS_BETA_GRASP"/>
    <property type="match status" value="1"/>
</dbReference>
<dbReference type="GO" id="GO:0004356">
    <property type="term" value="F:glutamine synthetase activity"/>
    <property type="evidence" value="ECO:0007669"/>
    <property type="project" value="InterPro"/>
</dbReference>
<sequence>MPDQRSVGVDYVRHMAEDRRVKFIQLWFTDVLGIPRAFQITQAELATALDEGMTFDGSAIDGFSRIHEADVLAMPDPATFSVVPGLPSTARMFCDILNLDRTPFEGCPRNVLRRQIDRARQQGYLVHAAPELEYFYLRETTPGHWEPLDHGSYFELRLNDLGSELRREAVVVLEELGIPVKHSQHEDAPSQHEIDLAPDEVLQMADAVISARLVVTETARAKGITASFMPKPFEGLQGSGMHTHLALYDRHDEEHNAFFDPEAPDGLSRRARSFVAGLLRHAREITAVTNQWVNSYKRLVPGFEAPMHVAWARNNRSALVRVPSPEAARGEDTFVEYRAPDAGANPYLALALMVAAGLQGIEQGYELPPEVHDNLFTMPERELASLGIARLPQTLSEALEELEASPLVRSVLGDHVTEWFLRNKRDEWRASASQVSDAERARYLTLI</sequence>
<dbReference type="SUPFAM" id="SSF55931">
    <property type="entry name" value="Glutamine synthetase/guanido kinase"/>
    <property type="match status" value="1"/>
</dbReference>
<dbReference type="GO" id="GO:0006542">
    <property type="term" value="P:glutamine biosynthetic process"/>
    <property type="evidence" value="ECO:0007669"/>
    <property type="project" value="InterPro"/>
</dbReference>
<proteinExistence type="inferred from homology"/>
<dbReference type="HOGENOM" id="CLU_017290_1_3_11"/>
<dbReference type="KEGG" id="afo:Afer_0242"/>
<feature type="domain" description="GS beta-grasp" evidence="7">
    <location>
        <begin position="19"/>
        <end position="101"/>
    </location>
</feature>
<evidence type="ECO:0000256" key="1">
    <source>
        <dbReference type="ARBA" id="ARBA00009897"/>
    </source>
</evidence>
<keyword evidence="2" id="KW-0436">Ligase</keyword>
<dbReference type="EMBL" id="CP001631">
    <property type="protein sequence ID" value="ACU53211.1"/>
    <property type="molecule type" value="Genomic_DNA"/>
</dbReference>
<dbReference type="eggNOG" id="COG0174">
    <property type="taxonomic scope" value="Bacteria"/>
</dbReference>
<dbReference type="Pfam" id="PF00120">
    <property type="entry name" value="Gln-synt_C"/>
    <property type="match status" value="1"/>
</dbReference>
<evidence type="ECO:0000256" key="2">
    <source>
        <dbReference type="ARBA" id="ARBA00022598"/>
    </source>
</evidence>
<evidence type="ECO:0000313" key="9">
    <source>
        <dbReference type="EMBL" id="ACU53211.1"/>
    </source>
</evidence>
<dbReference type="PROSITE" id="PS51987">
    <property type="entry name" value="GS_CATALYTIC"/>
    <property type="match status" value="1"/>
</dbReference>
<evidence type="ECO:0000256" key="4">
    <source>
        <dbReference type="ARBA" id="ARBA00022840"/>
    </source>
</evidence>
<accession>C7M2G7</accession>
<evidence type="ECO:0000256" key="3">
    <source>
        <dbReference type="ARBA" id="ARBA00022741"/>
    </source>
</evidence>
<dbReference type="InterPro" id="IPR036651">
    <property type="entry name" value="Gln_synt_N_sf"/>
</dbReference>
<dbReference type="GO" id="GO:0005524">
    <property type="term" value="F:ATP binding"/>
    <property type="evidence" value="ECO:0007669"/>
    <property type="project" value="UniProtKB-KW"/>
</dbReference>
<dbReference type="Proteomes" id="UP000000771">
    <property type="component" value="Chromosome"/>
</dbReference>
<dbReference type="PANTHER" id="PTHR43785:SF12">
    <property type="entry name" value="TYPE-1 GLUTAMINE SYNTHETASE 2"/>
    <property type="match status" value="1"/>
</dbReference>
<reference evidence="9 10" key="1">
    <citation type="journal article" date="2009" name="Stand. Genomic Sci.">
        <title>Complete genome sequence of Acidimicrobium ferrooxidans type strain (ICP).</title>
        <authorList>
            <person name="Clum A."/>
            <person name="Nolan M."/>
            <person name="Lang E."/>
            <person name="Glavina Del Rio T."/>
            <person name="Tice H."/>
            <person name="Copeland A."/>
            <person name="Cheng J.F."/>
            <person name="Lucas S."/>
            <person name="Chen F."/>
            <person name="Bruce D."/>
            <person name="Goodwin L."/>
            <person name="Pitluck S."/>
            <person name="Ivanova N."/>
            <person name="Mavrommatis K."/>
            <person name="Mikhailova N."/>
            <person name="Pati A."/>
            <person name="Chen A."/>
            <person name="Palaniappan K."/>
            <person name="Goker M."/>
            <person name="Spring S."/>
            <person name="Land M."/>
            <person name="Hauser L."/>
            <person name="Chang Y.J."/>
            <person name="Jeffries C.C."/>
            <person name="Chain P."/>
            <person name="Bristow J."/>
            <person name="Eisen J.A."/>
            <person name="Markowitz V."/>
            <person name="Hugenholtz P."/>
            <person name="Kyrpides N.C."/>
            <person name="Klenk H.P."/>
            <person name="Lapidus A."/>
        </authorList>
    </citation>
    <scope>NUCLEOTIDE SEQUENCE [LARGE SCALE GENOMIC DNA]</scope>
    <source>
        <strain evidence="10">DSM 10331 / JCM 15462 / NBRC 103882 / ICP</strain>
    </source>
</reference>
<dbReference type="AlphaFoldDB" id="C7M2G7"/>
<keyword evidence="10" id="KW-1185">Reference proteome</keyword>
<evidence type="ECO:0000259" key="7">
    <source>
        <dbReference type="PROSITE" id="PS51986"/>
    </source>
</evidence>
<dbReference type="InterPro" id="IPR008147">
    <property type="entry name" value="Gln_synt_N"/>
</dbReference>
<dbReference type="RefSeq" id="WP_015797716.1">
    <property type="nucleotide sequence ID" value="NC_013124.1"/>
</dbReference>
<feature type="domain" description="GS catalytic" evidence="8">
    <location>
        <begin position="108"/>
        <end position="447"/>
    </location>
</feature>
<dbReference type="STRING" id="525909.Afer_0242"/>
<dbReference type="Gene3D" id="3.10.20.70">
    <property type="entry name" value="Glutamine synthetase, N-terminal domain"/>
    <property type="match status" value="1"/>
</dbReference>
<keyword evidence="4" id="KW-0067">ATP-binding</keyword>
<gene>
    <name evidence="9" type="ordered locus">Afer_0242</name>
</gene>
<dbReference type="InterPro" id="IPR008146">
    <property type="entry name" value="Gln_synth_cat_dom"/>
</dbReference>
<evidence type="ECO:0000259" key="8">
    <source>
        <dbReference type="PROSITE" id="PS51987"/>
    </source>
</evidence>
<evidence type="ECO:0000256" key="5">
    <source>
        <dbReference type="PROSITE-ProRule" id="PRU01330"/>
    </source>
</evidence>
<dbReference type="Gene3D" id="3.30.590.10">
    <property type="entry name" value="Glutamine synthetase/guanido kinase, catalytic domain"/>
    <property type="match status" value="1"/>
</dbReference>
<dbReference type="Pfam" id="PF03951">
    <property type="entry name" value="Gln-synt_N"/>
    <property type="match status" value="1"/>
</dbReference>
<dbReference type="SMART" id="SM01230">
    <property type="entry name" value="Gln-synt_C"/>
    <property type="match status" value="1"/>
</dbReference>
<name>C7M2G7_ACIFD</name>
<comment type="similarity">
    <text evidence="1 5 6">Belongs to the glutamine synthetase family.</text>
</comment>